<gene>
    <name evidence="2" type="ORF">TRUGW13939_06535</name>
</gene>
<evidence type="ECO:0000313" key="2">
    <source>
        <dbReference type="EMBL" id="QKX59401.1"/>
    </source>
</evidence>
<evidence type="ECO:0000313" key="3">
    <source>
        <dbReference type="Proteomes" id="UP000509510"/>
    </source>
</evidence>
<protein>
    <submittedName>
        <fullName evidence="2">Uncharacterized protein</fullName>
    </submittedName>
</protein>
<reference evidence="3" key="1">
    <citation type="submission" date="2020-06" db="EMBL/GenBank/DDBJ databases">
        <title>A chromosome-scale genome assembly of Talaromyces rugulosus W13939.</title>
        <authorList>
            <person name="Wang B."/>
            <person name="Guo L."/>
            <person name="Ye K."/>
            <person name="Wang L."/>
        </authorList>
    </citation>
    <scope>NUCLEOTIDE SEQUENCE [LARGE SCALE GENOMIC DNA]</scope>
    <source>
        <strain evidence="3">W13939</strain>
    </source>
</reference>
<feature type="compositionally biased region" description="Polar residues" evidence="1">
    <location>
        <begin position="57"/>
        <end position="68"/>
    </location>
</feature>
<dbReference type="GeneID" id="55994030"/>
<feature type="compositionally biased region" description="Pro residues" evidence="1">
    <location>
        <begin position="133"/>
        <end position="143"/>
    </location>
</feature>
<evidence type="ECO:0000256" key="1">
    <source>
        <dbReference type="SAM" id="MobiDB-lite"/>
    </source>
</evidence>
<feature type="compositionally biased region" description="Basic and acidic residues" evidence="1">
    <location>
        <begin position="106"/>
        <end position="116"/>
    </location>
</feature>
<feature type="region of interest" description="Disordered" evidence="1">
    <location>
        <begin position="95"/>
        <end position="143"/>
    </location>
</feature>
<dbReference type="EMBL" id="CP055900">
    <property type="protein sequence ID" value="QKX59401.1"/>
    <property type="molecule type" value="Genomic_DNA"/>
</dbReference>
<sequence>MCEVKVYIFGNCKCRTSRILLCATAEENNYEPCKRQTLADKDFSNGKARCPYHQNLFEMQSQENNQGKQEGGKNTPRDKDVGIIRSFSKDETWYFSPKESGAGRITVDHKGEERRFPAKSPEPVKKIRVRIAIPPPPPPPPTL</sequence>
<dbReference type="AlphaFoldDB" id="A0A7H8R144"/>
<dbReference type="KEGG" id="trg:TRUGW13939_06535"/>
<organism evidence="2 3">
    <name type="scientific">Talaromyces rugulosus</name>
    <name type="common">Penicillium rugulosum</name>
    <dbReference type="NCBI Taxonomy" id="121627"/>
    <lineage>
        <taxon>Eukaryota</taxon>
        <taxon>Fungi</taxon>
        <taxon>Dikarya</taxon>
        <taxon>Ascomycota</taxon>
        <taxon>Pezizomycotina</taxon>
        <taxon>Eurotiomycetes</taxon>
        <taxon>Eurotiomycetidae</taxon>
        <taxon>Eurotiales</taxon>
        <taxon>Trichocomaceae</taxon>
        <taxon>Talaromyces</taxon>
        <taxon>Talaromyces sect. Islandici</taxon>
    </lineage>
</organism>
<feature type="region of interest" description="Disordered" evidence="1">
    <location>
        <begin position="54"/>
        <end position="82"/>
    </location>
</feature>
<accession>A0A7H8R144</accession>
<name>A0A7H8R144_TALRU</name>
<dbReference type="Proteomes" id="UP000509510">
    <property type="component" value="Chromosome III"/>
</dbReference>
<dbReference type="RefSeq" id="XP_035345579.1">
    <property type="nucleotide sequence ID" value="XM_035489686.1"/>
</dbReference>
<proteinExistence type="predicted"/>
<keyword evidence="3" id="KW-1185">Reference proteome</keyword>